<reference evidence="1" key="1">
    <citation type="submission" date="2015-12" db="EMBL/GenBank/DDBJ databases">
        <title>Gene expression during late stages of embryo sac development: a critical building block for successful pollen-pistil interactions.</title>
        <authorList>
            <person name="Liu Y."/>
            <person name="Joly V."/>
            <person name="Sabar M."/>
            <person name="Matton D.P."/>
        </authorList>
    </citation>
    <scope>NUCLEOTIDE SEQUENCE</scope>
</reference>
<sequence length="67" mass="7408">LSSHFGSTETQRKSKGEKSCLVVLILITLREKSLMSQSRGKVIGSLTWVMFRSMVKLPDTVKVGALL</sequence>
<evidence type="ECO:0000313" key="1">
    <source>
        <dbReference type="EMBL" id="JAP06668.1"/>
    </source>
</evidence>
<protein>
    <submittedName>
        <fullName evidence="1">Putative ovule protein</fullName>
    </submittedName>
</protein>
<feature type="non-terminal residue" evidence="1">
    <location>
        <position position="1"/>
    </location>
</feature>
<name>A0A0V0GEQ7_SOLCH</name>
<dbReference type="EMBL" id="GEDG01040618">
    <property type="protein sequence ID" value="JAP06668.1"/>
    <property type="molecule type" value="Transcribed_RNA"/>
</dbReference>
<dbReference type="AlphaFoldDB" id="A0A0V0GEQ7"/>
<proteinExistence type="predicted"/>
<organism evidence="1">
    <name type="scientific">Solanum chacoense</name>
    <name type="common">Chaco potato</name>
    <dbReference type="NCBI Taxonomy" id="4108"/>
    <lineage>
        <taxon>Eukaryota</taxon>
        <taxon>Viridiplantae</taxon>
        <taxon>Streptophyta</taxon>
        <taxon>Embryophyta</taxon>
        <taxon>Tracheophyta</taxon>
        <taxon>Spermatophyta</taxon>
        <taxon>Magnoliopsida</taxon>
        <taxon>eudicotyledons</taxon>
        <taxon>Gunneridae</taxon>
        <taxon>Pentapetalae</taxon>
        <taxon>asterids</taxon>
        <taxon>lamiids</taxon>
        <taxon>Solanales</taxon>
        <taxon>Solanaceae</taxon>
        <taxon>Solanoideae</taxon>
        <taxon>Solaneae</taxon>
        <taxon>Solanum</taxon>
    </lineage>
</organism>
<accession>A0A0V0GEQ7</accession>